<name>A0AAN7CZG8_9PEZI</name>
<dbReference type="Proteomes" id="UP001303647">
    <property type="component" value="Unassembled WGS sequence"/>
</dbReference>
<feature type="compositionally biased region" description="Basic and acidic residues" evidence="1">
    <location>
        <begin position="76"/>
        <end position="93"/>
    </location>
</feature>
<evidence type="ECO:0000313" key="3">
    <source>
        <dbReference type="EMBL" id="KAK4250147.1"/>
    </source>
</evidence>
<evidence type="ECO:0000259" key="2">
    <source>
        <dbReference type="Pfam" id="PF22980"/>
    </source>
</evidence>
<sequence>MPPKAVLKTATGVSDGKQPTAQEAYLFYTIIKNMKGKPEIDWAAVAADTGYKTAETAKVRYGQIKRKLGLDNWSAGKDKDPKDEEAADDDAKAKTPAATRTRRNTTTPGTGAGVKKRTSAIKRTPGSRSRKAKPEAMIKIEDDVNQDIFDDDEEDELVPMDQEAPDTPTKKKAGGRVAAKGNKLKHSNNEVMMGILDEFANFPNVLPESVIEREAILVNNNGVWNLCPVPIDVHAQWLARLPASLQTRFYTQAHSATSTTNAAAATIVTSAAHKSSQGNGSGNGNGNTFDPDFILSEVTEEDERVAKGKNDAAATGQQLASGILGMMPMGLSGGYVTLSYNNDNNNNSTGGTRNDADISVVNPHDVNLHSIPWHPNFFAEQIERREEERDRAMLFGRGRGSGGSDGSAVHDDEEDNEQMVY</sequence>
<reference evidence="3" key="2">
    <citation type="submission" date="2023-05" db="EMBL/GenBank/DDBJ databases">
        <authorList>
            <consortium name="Lawrence Berkeley National Laboratory"/>
            <person name="Steindorff A."/>
            <person name="Hensen N."/>
            <person name="Bonometti L."/>
            <person name="Westerberg I."/>
            <person name="Brannstrom I.O."/>
            <person name="Guillou S."/>
            <person name="Cros-Aarteil S."/>
            <person name="Calhoun S."/>
            <person name="Haridas S."/>
            <person name="Kuo A."/>
            <person name="Mondo S."/>
            <person name="Pangilinan J."/>
            <person name="Riley R."/>
            <person name="Labutti K."/>
            <person name="Andreopoulos B."/>
            <person name="Lipzen A."/>
            <person name="Chen C."/>
            <person name="Yanf M."/>
            <person name="Daum C."/>
            <person name="Ng V."/>
            <person name="Clum A."/>
            <person name="Ohm R."/>
            <person name="Martin F."/>
            <person name="Silar P."/>
            <person name="Natvig D."/>
            <person name="Lalanne C."/>
            <person name="Gautier V."/>
            <person name="Ament-Velasquez S.L."/>
            <person name="Kruys A."/>
            <person name="Hutchinson M.I."/>
            <person name="Powell A.J."/>
            <person name="Barry K."/>
            <person name="Miller A.N."/>
            <person name="Grigoriev I.V."/>
            <person name="Debuchy R."/>
            <person name="Gladieux P."/>
            <person name="Thoren M.H."/>
            <person name="Johannesson H."/>
        </authorList>
    </citation>
    <scope>NUCLEOTIDE SEQUENCE</scope>
    <source>
        <strain evidence="3">CBS 359.72</strain>
    </source>
</reference>
<organism evidence="3 4">
    <name type="scientific">Corynascus novoguineensis</name>
    <dbReference type="NCBI Taxonomy" id="1126955"/>
    <lineage>
        <taxon>Eukaryota</taxon>
        <taxon>Fungi</taxon>
        <taxon>Dikarya</taxon>
        <taxon>Ascomycota</taxon>
        <taxon>Pezizomycotina</taxon>
        <taxon>Sordariomycetes</taxon>
        <taxon>Sordariomycetidae</taxon>
        <taxon>Sordariales</taxon>
        <taxon>Chaetomiaceae</taxon>
        <taxon>Corynascus</taxon>
    </lineage>
</organism>
<dbReference type="Pfam" id="PF22980">
    <property type="entry name" value="Myb_DNA-bind_8"/>
    <property type="match status" value="1"/>
</dbReference>
<feature type="region of interest" description="Disordered" evidence="1">
    <location>
        <begin position="395"/>
        <end position="421"/>
    </location>
</feature>
<feature type="region of interest" description="Disordered" evidence="1">
    <location>
        <begin position="72"/>
        <end position="135"/>
    </location>
</feature>
<dbReference type="EMBL" id="MU857616">
    <property type="protein sequence ID" value="KAK4250147.1"/>
    <property type="molecule type" value="Genomic_DNA"/>
</dbReference>
<evidence type="ECO:0000313" key="4">
    <source>
        <dbReference type="Proteomes" id="UP001303647"/>
    </source>
</evidence>
<feature type="compositionally biased region" description="Low complexity" evidence="1">
    <location>
        <begin position="94"/>
        <end position="109"/>
    </location>
</feature>
<reference evidence="3" key="1">
    <citation type="journal article" date="2023" name="Mol. Phylogenet. Evol.">
        <title>Genome-scale phylogeny and comparative genomics of the fungal order Sordariales.</title>
        <authorList>
            <person name="Hensen N."/>
            <person name="Bonometti L."/>
            <person name="Westerberg I."/>
            <person name="Brannstrom I.O."/>
            <person name="Guillou S."/>
            <person name="Cros-Aarteil S."/>
            <person name="Calhoun S."/>
            <person name="Haridas S."/>
            <person name="Kuo A."/>
            <person name="Mondo S."/>
            <person name="Pangilinan J."/>
            <person name="Riley R."/>
            <person name="LaButti K."/>
            <person name="Andreopoulos B."/>
            <person name="Lipzen A."/>
            <person name="Chen C."/>
            <person name="Yan M."/>
            <person name="Daum C."/>
            <person name="Ng V."/>
            <person name="Clum A."/>
            <person name="Steindorff A."/>
            <person name="Ohm R.A."/>
            <person name="Martin F."/>
            <person name="Silar P."/>
            <person name="Natvig D.O."/>
            <person name="Lalanne C."/>
            <person name="Gautier V."/>
            <person name="Ament-Velasquez S.L."/>
            <person name="Kruys A."/>
            <person name="Hutchinson M.I."/>
            <person name="Powell A.J."/>
            <person name="Barry K."/>
            <person name="Miller A.N."/>
            <person name="Grigoriev I.V."/>
            <person name="Debuchy R."/>
            <person name="Gladieux P."/>
            <person name="Hiltunen Thoren M."/>
            <person name="Johannesson H."/>
        </authorList>
    </citation>
    <scope>NUCLEOTIDE SEQUENCE</scope>
    <source>
        <strain evidence="3">CBS 359.72</strain>
    </source>
</reference>
<comment type="caution">
    <text evidence="3">The sequence shown here is derived from an EMBL/GenBank/DDBJ whole genome shotgun (WGS) entry which is preliminary data.</text>
</comment>
<evidence type="ECO:0000256" key="1">
    <source>
        <dbReference type="SAM" id="MobiDB-lite"/>
    </source>
</evidence>
<accession>A0AAN7CZG8</accession>
<dbReference type="InterPro" id="IPR054505">
    <property type="entry name" value="Myb_DNA-bind_8"/>
</dbReference>
<dbReference type="AlphaFoldDB" id="A0AAN7CZG8"/>
<feature type="region of interest" description="Disordered" evidence="1">
    <location>
        <begin position="273"/>
        <end position="292"/>
    </location>
</feature>
<feature type="domain" description="Myb-like DNA-binding" evidence="2">
    <location>
        <begin position="26"/>
        <end position="69"/>
    </location>
</feature>
<keyword evidence="4" id="KW-1185">Reference proteome</keyword>
<protein>
    <recommendedName>
        <fullName evidence="2">Myb-like DNA-binding domain-containing protein</fullName>
    </recommendedName>
</protein>
<feature type="compositionally biased region" description="Acidic residues" evidence="1">
    <location>
        <begin position="411"/>
        <end position="421"/>
    </location>
</feature>
<proteinExistence type="predicted"/>
<gene>
    <name evidence="3" type="ORF">C7999DRAFT_29396</name>
</gene>